<proteinExistence type="predicted"/>
<dbReference type="PANTHER" id="PTHR21310:SF40">
    <property type="entry name" value="AMINOGLYCOSIDE PHOSPHOTRANSFERASE DOMAIN-CONTAINING PROTEIN-RELATED"/>
    <property type="match status" value="1"/>
</dbReference>
<comment type="caution">
    <text evidence="2">The sequence shown here is derived from an EMBL/GenBank/DDBJ whole genome shotgun (WGS) entry which is preliminary data.</text>
</comment>
<keyword evidence="2" id="KW-0808">Transferase</keyword>
<dbReference type="GO" id="GO:0005524">
    <property type="term" value="F:ATP binding"/>
    <property type="evidence" value="ECO:0007669"/>
    <property type="project" value="InterPro"/>
</dbReference>
<dbReference type="Proteomes" id="UP000249304">
    <property type="component" value="Unassembled WGS sequence"/>
</dbReference>
<keyword evidence="3" id="KW-1185">Reference proteome</keyword>
<evidence type="ECO:0000313" key="3">
    <source>
        <dbReference type="Proteomes" id="UP000249304"/>
    </source>
</evidence>
<dbReference type="InterPro" id="IPR002575">
    <property type="entry name" value="Aminoglycoside_PTrfase"/>
</dbReference>
<feature type="domain" description="Protein kinase" evidence="1">
    <location>
        <begin position="1"/>
        <end position="221"/>
    </location>
</feature>
<accession>A0A2W2G2S1</accession>
<dbReference type="EMBL" id="POUD01000018">
    <property type="protein sequence ID" value="PZG21214.1"/>
    <property type="molecule type" value="Genomic_DNA"/>
</dbReference>
<name>A0A2W2G2S1_9ACTN</name>
<dbReference type="OrthoDB" id="9797603at2"/>
<dbReference type="PROSITE" id="PS50011">
    <property type="entry name" value="PROTEIN_KINASE_DOM"/>
    <property type="match status" value="1"/>
</dbReference>
<dbReference type="AlphaFoldDB" id="A0A2W2G2S1"/>
<protein>
    <submittedName>
        <fullName evidence="2">Aminoglycoside phosphotransferase</fullName>
    </submittedName>
</protein>
<reference evidence="2 3" key="1">
    <citation type="submission" date="2018-01" db="EMBL/GenBank/DDBJ databases">
        <title>Draft genome sequence of Nonomuraea sp. KC333.</title>
        <authorList>
            <person name="Sahin N."/>
            <person name="Saygin H."/>
            <person name="Ay H."/>
        </authorList>
    </citation>
    <scope>NUCLEOTIDE SEQUENCE [LARGE SCALE GENOMIC DNA]</scope>
    <source>
        <strain evidence="2 3">KC333</strain>
    </source>
</reference>
<organism evidence="2 3">
    <name type="scientific">Nonomuraea aridisoli</name>
    <dbReference type="NCBI Taxonomy" id="2070368"/>
    <lineage>
        <taxon>Bacteria</taxon>
        <taxon>Bacillati</taxon>
        <taxon>Actinomycetota</taxon>
        <taxon>Actinomycetes</taxon>
        <taxon>Streptosporangiales</taxon>
        <taxon>Streptosporangiaceae</taxon>
        <taxon>Nonomuraea</taxon>
    </lineage>
</organism>
<dbReference type="InterPro" id="IPR000719">
    <property type="entry name" value="Prot_kinase_dom"/>
</dbReference>
<sequence length="221" mass="23518">MRIGPLVGSGRTADVFAVDDAWVVRRYRDGHDASAEAEVMSYLFDLGYPVPRVGSIDGGELTMERLSGPTMVGALQQGTISAEEIGAVLASLLHRLHALPARISADPADRVLHLDLHPENVMITPAGPMVIDWSNTTEGPPALDWGISALILAEVAVDPRNEALPARAVLVSLLGHVEHAINLAGALAMRAANPTLSEGEKRRLQEAAALVRSLKPTVIRP</sequence>
<gene>
    <name evidence="2" type="ORF">C1J01_07080</name>
</gene>
<evidence type="ECO:0000259" key="1">
    <source>
        <dbReference type="PROSITE" id="PS50011"/>
    </source>
</evidence>
<dbReference type="InterPro" id="IPR011009">
    <property type="entry name" value="Kinase-like_dom_sf"/>
</dbReference>
<dbReference type="SUPFAM" id="SSF56112">
    <property type="entry name" value="Protein kinase-like (PK-like)"/>
    <property type="match status" value="1"/>
</dbReference>
<dbReference type="InterPro" id="IPR051678">
    <property type="entry name" value="AGP_Transferase"/>
</dbReference>
<evidence type="ECO:0000313" key="2">
    <source>
        <dbReference type="EMBL" id="PZG21214.1"/>
    </source>
</evidence>
<dbReference type="GO" id="GO:0004672">
    <property type="term" value="F:protein kinase activity"/>
    <property type="evidence" value="ECO:0007669"/>
    <property type="project" value="InterPro"/>
</dbReference>
<dbReference type="Gene3D" id="3.90.1200.10">
    <property type="match status" value="1"/>
</dbReference>
<dbReference type="PANTHER" id="PTHR21310">
    <property type="entry name" value="AMINOGLYCOSIDE PHOSPHOTRANSFERASE-RELATED-RELATED"/>
    <property type="match status" value="1"/>
</dbReference>
<dbReference type="RefSeq" id="WP_111177283.1">
    <property type="nucleotide sequence ID" value="NZ_POUD01000018.1"/>
</dbReference>
<dbReference type="Pfam" id="PF01636">
    <property type="entry name" value="APH"/>
    <property type="match status" value="1"/>
</dbReference>